<evidence type="ECO:0000313" key="1">
    <source>
        <dbReference type="EMBL" id="MBX36945.1"/>
    </source>
</evidence>
<dbReference type="AlphaFoldDB" id="A0A2P2N3C0"/>
<name>A0A2P2N3C0_RHIMU</name>
<protein>
    <submittedName>
        <fullName evidence="1">Uncharacterized protein</fullName>
    </submittedName>
</protein>
<reference evidence="1" key="1">
    <citation type="submission" date="2018-02" db="EMBL/GenBank/DDBJ databases">
        <title>Rhizophora mucronata_Transcriptome.</title>
        <authorList>
            <person name="Meera S.P."/>
            <person name="Sreeshan A."/>
            <person name="Augustine A."/>
        </authorList>
    </citation>
    <scope>NUCLEOTIDE SEQUENCE</scope>
    <source>
        <tissue evidence="1">Leaf</tissue>
    </source>
</reference>
<organism evidence="1">
    <name type="scientific">Rhizophora mucronata</name>
    <name type="common">Asiatic mangrove</name>
    <dbReference type="NCBI Taxonomy" id="61149"/>
    <lineage>
        <taxon>Eukaryota</taxon>
        <taxon>Viridiplantae</taxon>
        <taxon>Streptophyta</taxon>
        <taxon>Embryophyta</taxon>
        <taxon>Tracheophyta</taxon>
        <taxon>Spermatophyta</taxon>
        <taxon>Magnoliopsida</taxon>
        <taxon>eudicotyledons</taxon>
        <taxon>Gunneridae</taxon>
        <taxon>Pentapetalae</taxon>
        <taxon>rosids</taxon>
        <taxon>fabids</taxon>
        <taxon>Malpighiales</taxon>
        <taxon>Rhizophoraceae</taxon>
        <taxon>Rhizophora</taxon>
    </lineage>
</organism>
<sequence>MSWFLDTNTVIERAVHSSLSFSVSLIPKHRDGHIFGAADCFVGNADNVEAQIMLGTWRSNPFASLYKIHTS</sequence>
<accession>A0A2P2N3C0</accession>
<dbReference type="EMBL" id="GGEC01056461">
    <property type="protein sequence ID" value="MBX36945.1"/>
    <property type="molecule type" value="Transcribed_RNA"/>
</dbReference>
<proteinExistence type="predicted"/>